<dbReference type="InterPro" id="IPR011625">
    <property type="entry name" value="A2M_N_BRD"/>
</dbReference>
<dbReference type="Pfam" id="PF12248">
    <property type="entry name" value="Methyltransf_FA"/>
    <property type="match status" value="1"/>
</dbReference>
<dbReference type="SMART" id="SM01360">
    <property type="entry name" value="A2M"/>
    <property type="match status" value="1"/>
</dbReference>
<dbReference type="InterPro" id="IPR008930">
    <property type="entry name" value="Terpenoid_cyclase/PrenylTrfase"/>
</dbReference>
<evidence type="ECO:0000256" key="1">
    <source>
        <dbReference type="ARBA" id="ARBA00022729"/>
    </source>
</evidence>
<dbReference type="InterPro" id="IPR002890">
    <property type="entry name" value="MG2"/>
</dbReference>
<name>A0AAN9TUA9_9HEMI</name>
<dbReference type="InterPro" id="IPR050473">
    <property type="entry name" value="A2M/Complement_sys"/>
</dbReference>
<evidence type="ECO:0000256" key="3">
    <source>
        <dbReference type="SAM" id="MobiDB-lite"/>
    </source>
</evidence>
<dbReference type="Proteomes" id="UP001367676">
    <property type="component" value="Unassembled WGS sequence"/>
</dbReference>
<dbReference type="InterPro" id="IPR013783">
    <property type="entry name" value="Ig-like_fold"/>
</dbReference>
<dbReference type="Pfam" id="PF00207">
    <property type="entry name" value="A2M"/>
    <property type="match status" value="1"/>
</dbReference>
<feature type="region of interest" description="Disordered" evidence="3">
    <location>
        <begin position="1074"/>
        <end position="1102"/>
    </location>
</feature>
<keyword evidence="1" id="KW-0732">Signal</keyword>
<keyword evidence="7" id="KW-1185">Reference proteome</keyword>
<feature type="domain" description="Alpha-2-macroglobulin bait region" evidence="4">
    <location>
        <begin position="294"/>
        <end position="437"/>
    </location>
</feature>
<feature type="domain" description="Alpha-2-macroglobulin" evidence="5">
    <location>
        <begin position="493"/>
        <end position="584"/>
    </location>
</feature>
<dbReference type="Gene3D" id="2.60.40.690">
    <property type="entry name" value="Alpha-macroglobulin, receptor-binding domain"/>
    <property type="match status" value="1"/>
</dbReference>
<dbReference type="InterPro" id="IPR001599">
    <property type="entry name" value="Macroglobln_a2"/>
</dbReference>
<dbReference type="Pfam" id="PF07703">
    <property type="entry name" value="A2M_BRD"/>
    <property type="match status" value="1"/>
</dbReference>
<evidence type="ECO:0000313" key="7">
    <source>
        <dbReference type="Proteomes" id="UP001367676"/>
    </source>
</evidence>
<dbReference type="Gene3D" id="2.60.120.1540">
    <property type="match status" value="1"/>
</dbReference>
<dbReference type="Gene3D" id="2.60.40.10">
    <property type="entry name" value="Immunoglobulins"/>
    <property type="match status" value="1"/>
</dbReference>
<dbReference type="SMART" id="SM01359">
    <property type="entry name" value="A2M_N_2"/>
    <property type="match status" value="1"/>
</dbReference>
<dbReference type="PANTHER" id="PTHR11412:SF136">
    <property type="entry name" value="CD109 ANTIGEN"/>
    <property type="match status" value="1"/>
</dbReference>
<sequence>MLHSQRNSLKDLFRPIRRQSRTTNGEHLAVPENETFQDHGIYELQALLDCTPTDENCTLQTASKVKLTGSIRDVIIRPSSNYYRPGETINFWILAIDQALHAPNLALAQLYVKDSRGISVGFWDDVPLFQGTKEFALPISERAPLGKWAIVVKTEGSTYTSELNVSLARGSNQPPNREQVVTEKHFVELHFSNDMRRKYKPGLPLMGKVEAVSSEEEVRVRVKVIDEQLTILYSQDIDMAGRMGTFLVPAVITNTDDITVQAELISLGGKDVDSQYVLARETLNKWQSESNCYLLIRDLHDELRPDIDAEMTIMTSCSNNGDMHYIVTTAGRMVSQGMLTLSNQTNVSVTLDSIMQGVNIYEFNISFAVEAQMAPTSHLFVYYISDTGEIIGDSVTFDVKLLHERVSLIVDENNVYYADDKVKVGILSFPKTHVCLVGGMVEESRFGSRFSSMDDSEELEEGLSFLTSCHVRNDDFRAPRHRSYFPSSLINQLWVWECFNYTEKVETNGITLPPTNRAGKWKLWALSVSDDIELRVSQPATINVFSPVNVEFELPAVVKVLETVQVEITISSNINSCIDIHALIALSEGAVYPGIDMSIVSEKLRLGGYGATSIVVRIQPVSPGLKTMTANVSSYVRSSCEEAANLAEESDVKAPITSLITRTEKLEAIPEGIEKVLTESAYFCANEDVLSLDYAETHYKYVQAPRKKYSIVFDVSAYKDFRIVLAEKENSTKNVYQVNLGDFENSVSWIGRGKDVYQAHLSTAKTPNLLSWVESKTFWLSWENAVISVGVGAVVGREAFLTHIMDKKMRVNFIGFATGWGVNGRVRISEHNDESGYSQVLRLDVPHNILSGSEKGKLYVTGGLSLPLIFQNSKFRSNTHPFSSLSAVFASFTPILFVDEKIRPMEWLQSSLSRSQIKRMTEENIQILLSYMNEDFSFSDHPKVMDHENTVRVFEILSRAQYLCKIDPKLITGIKRRIYENQREDGRFENSQLQSLEETVHITADTVATFVEVGLDETDKQMIEKAKNFLQNNLENIGDAYTVSIVSYALHLLKNPNASNRVNGNHVISTRFENEGNERQNSPSSGMPSPFDWLYDKDGRPTDDEQLNTTKNYIKDYKASAYILLLHTLKRDLKSAEPVVKYIFSRSNIVDQYPQQVAYLVTKSLCKFYKISRDAHPSLTISLATSGMELTDTLELKSENSPHVLDLPSLPTKVFIYATGAGCSTVQSQVSFLTYEVAVAYSFDFVTFIEEEIPAHYNVVGDPEGLYPQLVMKSCFRLNRPSKGFRMEGMLFSGYKLDSVQSVTPKGVNYAYGSAADRIWFTFANVTANCGICVKFQIQSSFIISSLRPMLFRMYEIENPQIVRELFVHSDKKESLLRTDITDSNFVTWFGPQNAHSNLPNDLSLFYQCGSMTVIDSSSVSMAGRLINDLASAKTIFIDVDNAADELQVTDSFTSQLTPMTGDTITDPPSTSKANKSVTTALEESKSAAHRQIDITSGNTRSSLINSSKDTSDETNESGMTSTEVPQIIRRLVTFANTVDVNATSSRKPTPQYYQPTAFKHKKVLEGSETKTKVKYPAKKVTNFHSKMESSTDSSSPLMRIQVPHKASSNPHLFLAHRKDVNKIVVGQNELVFDSNNHKFSSELPSSNREITRESTTIGALWGMIEEVAYDTKRKSILKS</sequence>
<keyword evidence="2" id="KW-0882">Thioester bond</keyword>
<dbReference type="PANTHER" id="PTHR11412">
    <property type="entry name" value="MACROGLOBULIN / COMPLEMENT"/>
    <property type="match status" value="1"/>
</dbReference>
<proteinExistence type="predicted"/>
<evidence type="ECO:0000256" key="2">
    <source>
        <dbReference type="ARBA" id="ARBA00022966"/>
    </source>
</evidence>
<dbReference type="Pfam" id="PF07678">
    <property type="entry name" value="TED_complement"/>
    <property type="match status" value="1"/>
</dbReference>
<evidence type="ECO:0000313" key="6">
    <source>
        <dbReference type="EMBL" id="KAK7604301.1"/>
    </source>
</evidence>
<gene>
    <name evidence="6" type="ORF">V9T40_004574</name>
</gene>
<dbReference type="InterPro" id="IPR036595">
    <property type="entry name" value="A-macroglobulin_rcpt-bd_sf"/>
</dbReference>
<feature type="compositionally biased region" description="Basic and acidic residues" evidence="3">
    <location>
        <begin position="1483"/>
        <end position="1493"/>
    </location>
</feature>
<dbReference type="GO" id="GO:0004866">
    <property type="term" value="F:endopeptidase inhibitor activity"/>
    <property type="evidence" value="ECO:0007669"/>
    <property type="project" value="InterPro"/>
</dbReference>
<feature type="compositionally biased region" description="Polar residues" evidence="3">
    <location>
        <begin position="1458"/>
        <end position="1482"/>
    </location>
</feature>
<dbReference type="SUPFAM" id="SSF48239">
    <property type="entry name" value="Terpenoid cyclases/Protein prenyltransferases"/>
    <property type="match status" value="1"/>
</dbReference>
<dbReference type="GO" id="GO:0005615">
    <property type="term" value="C:extracellular space"/>
    <property type="evidence" value="ECO:0007669"/>
    <property type="project" value="InterPro"/>
</dbReference>
<dbReference type="EMBL" id="JBBCAQ010000004">
    <property type="protein sequence ID" value="KAK7604301.1"/>
    <property type="molecule type" value="Genomic_DNA"/>
</dbReference>
<dbReference type="Gene3D" id="1.50.10.20">
    <property type="match status" value="1"/>
</dbReference>
<accession>A0AAN9TUA9</accession>
<evidence type="ECO:0000259" key="5">
    <source>
        <dbReference type="SMART" id="SM01360"/>
    </source>
</evidence>
<dbReference type="InterPro" id="IPR022041">
    <property type="entry name" value="Methyltransf_FA"/>
</dbReference>
<dbReference type="Pfam" id="PF01835">
    <property type="entry name" value="MG2"/>
    <property type="match status" value="1"/>
</dbReference>
<evidence type="ECO:0000259" key="4">
    <source>
        <dbReference type="SMART" id="SM01359"/>
    </source>
</evidence>
<dbReference type="Gene3D" id="2.60.40.1930">
    <property type="match status" value="2"/>
</dbReference>
<feature type="compositionally biased region" description="Polar residues" evidence="3">
    <location>
        <begin position="1494"/>
        <end position="1509"/>
    </location>
</feature>
<reference evidence="6 7" key="1">
    <citation type="submission" date="2024-03" db="EMBL/GenBank/DDBJ databases">
        <title>Adaptation during the transition from Ophiocordyceps entomopathogen to insect associate is accompanied by gene loss and intensified selection.</title>
        <authorList>
            <person name="Ward C.M."/>
            <person name="Onetto C.A."/>
            <person name="Borneman A.R."/>
        </authorList>
    </citation>
    <scope>NUCLEOTIDE SEQUENCE [LARGE SCALE GENOMIC DNA]</scope>
    <source>
        <strain evidence="6">AWRI1</strain>
        <tissue evidence="6">Single Adult Female</tissue>
    </source>
</reference>
<organism evidence="6 7">
    <name type="scientific">Parthenolecanium corni</name>
    <dbReference type="NCBI Taxonomy" id="536013"/>
    <lineage>
        <taxon>Eukaryota</taxon>
        <taxon>Metazoa</taxon>
        <taxon>Ecdysozoa</taxon>
        <taxon>Arthropoda</taxon>
        <taxon>Hexapoda</taxon>
        <taxon>Insecta</taxon>
        <taxon>Pterygota</taxon>
        <taxon>Neoptera</taxon>
        <taxon>Paraneoptera</taxon>
        <taxon>Hemiptera</taxon>
        <taxon>Sternorrhyncha</taxon>
        <taxon>Coccoidea</taxon>
        <taxon>Coccidae</taxon>
        <taxon>Parthenolecanium</taxon>
    </lineage>
</organism>
<feature type="region of interest" description="Disordered" evidence="3">
    <location>
        <begin position="1458"/>
        <end position="1523"/>
    </location>
</feature>
<protein>
    <submittedName>
        <fullName evidence="6">Uncharacterized protein</fullName>
    </submittedName>
</protein>
<dbReference type="InterPro" id="IPR011626">
    <property type="entry name" value="Alpha-macroglobulin_TED"/>
</dbReference>
<comment type="caution">
    <text evidence="6">The sequence shown here is derived from an EMBL/GenBank/DDBJ whole genome shotgun (WGS) entry which is preliminary data.</text>
</comment>